<accession>A0ABS4DV53</accession>
<feature type="transmembrane region" description="Helical" evidence="8">
    <location>
        <begin position="21"/>
        <end position="41"/>
    </location>
</feature>
<feature type="transmembrane region" description="Helical" evidence="8">
    <location>
        <begin position="296"/>
        <end position="315"/>
    </location>
</feature>
<keyword evidence="4" id="KW-1003">Cell membrane</keyword>
<dbReference type="InterPro" id="IPR037294">
    <property type="entry name" value="ABC_BtuC-like"/>
</dbReference>
<dbReference type="PANTHER" id="PTHR30472">
    <property type="entry name" value="FERRIC ENTEROBACTIN TRANSPORT SYSTEM PERMEASE PROTEIN"/>
    <property type="match status" value="1"/>
</dbReference>
<evidence type="ECO:0000256" key="4">
    <source>
        <dbReference type="ARBA" id="ARBA00022475"/>
    </source>
</evidence>
<comment type="similarity">
    <text evidence="2">Belongs to the binding-protein-dependent transport system permease family. FecCD subfamily.</text>
</comment>
<evidence type="ECO:0000256" key="2">
    <source>
        <dbReference type="ARBA" id="ARBA00007935"/>
    </source>
</evidence>
<comment type="caution">
    <text evidence="9">The sequence shown here is derived from an EMBL/GenBank/DDBJ whole genome shotgun (WGS) entry which is preliminary data.</text>
</comment>
<feature type="transmembrane region" description="Helical" evidence="8">
    <location>
        <begin position="135"/>
        <end position="157"/>
    </location>
</feature>
<keyword evidence="5 8" id="KW-0812">Transmembrane</keyword>
<feature type="transmembrane region" description="Helical" evidence="8">
    <location>
        <begin position="110"/>
        <end position="129"/>
    </location>
</feature>
<dbReference type="InterPro" id="IPR000522">
    <property type="entry name" value="ABC_transptr_permease_BtuC"/>
</dbReference>
<dbReference type="Proteomes" id="UP000759443">
    <property type="component" value="Unassembled WGS sequence"/>
</dbReference>
<keyword evidence="3" id="KW-0813">Transport</keyword>
<keyword evidence="10" id="KW-1185">Reference proteome</keyword>
<name>A0ABS4DV53_9HYPH</name>
<dbReference type="RefSeq" id="WP_209942745.1">
    <property type="nucleotide sequence ID" value="NZ_JAGGJU010000002.1"/>
</dbReference>
<evidence type="ECO:0000256" key="1">
    <source>
        <dbReference type="ARBA" id="ARBA00004651"/>
    </source>
</evidence>
<evidence type="ECO:0000256" key="3">
    <source>
        <dbReference type="ARBA" id="ARBA00022448"/>
    </source>
</evidence>
<reference evidence="9 10" key="1">
    <citation type="submission" date="2021-03" db="EMBL/GenBank/DDBJ databases">
        <title>Genomic Encyclopedia of Type Strains, Phase IV (KMG-IV): sequencing the most valuable type-strain genomes for metagenomic binning, comparative biology and taxonomic classification.</title>
        <authorList>
            <person name="Goeker M."/>
        </authorList>
    </citation>
    <scope>NUCLEOTIDE SEQUENCE [LARGE SCALE GENOMIC DNA]</scope>
    <source>
        <strain evidence="9 10">DSM 21600</strain>
    </source>
</reference>
<evidence type="ECO:0000256" key="7">
    <source>
        <dbReference type="ARBA" id="ARBA00023136"/>
    </source>
</evidence>
<dbReference type="CDD" id="cd06550">
    <property type="entry name" value="TM_ABC_iron-siderophores_like"/>
    <property type="match status" value="1"/>
</dbReference>
<evidence type="ECO:0000313" key="9">
    <source>
        <dbReference type="EMBL" id="MBP1849568.1"/>
    </source>
</evidence>
<feature type="transmembrane region" description="Helical" evidence="8">
    <location>
        <begin position="78"/>
        <end position="98"/>
    </location>
</feature>
<organism evidence="9 10">
    <name type="scientific">Rhizobium halophytocola</name>
    <dbReference type="NCBI Taxonomy" id="735519"/>
    <lineage>
        <taxon>Bacteria</taxon>
        <taxon>Pseudomonadati</taxon>
        <taxon>Pseudomonadota</taxon>
        <taxon>Alphaproteobacteria</taxon>
        <taxon>Hyphomicrobiales</taxon>
        <taxon>Rhizobiaceae</taxon>
        <taxon>Rhizobium/Agrobacterium group</taxon>
        <taxon>Rhizobium</taxon>
    </lineage>
</organism>
<feature type="transmembrane region" description="Helical" evidence="8">
    <location>
        <begin position="207"/>
        <end position="230"/>
    </location>
</feature>
<dbReference type="Gene3D" id="1.10.3470.10">
    <property type="entry name" value="ABC transporter involved in vitamin B12 uptake, BtuC"/>
    <property type="match status" value="1"/>
</dbReference>
<feature type="transmembrane region" description="Helical" evidence="8">
    <location>
        <begin position="271"/>
        <end position="289"/>
    </location>
</feature>
<comment type="subcellular location">
    <subcellularLocation>
        <location evidence="1">Cell membrane</location>
        <topology evidence="1">Multi-pass membrane protein</topology>
    </subcellularLocation>
</comment>
<gene>
    <name evidence="9" type="ORF">J2Z17_000989</name>
</gene>
<dbReference type="Pfam" id="PF01032">
    <property type="entry name" value="FecCD"/>
    <property type="match status" value="1"/>
</dbReference>
<feature type="transmembrane region" description="Helical" evidence="8">
    <location>
        <begin position="242"/>
        <end position="265"/>
    </location>
</feature>
<sequence>MKLDRATDGKAIVRLTGGLQLGLGNLLAALALIGVIVYLAALSTGLGNTDTGLLDLVQWLFGEPLGDEQLYALWTVRLPRIVLGFLAGWSVALAGAMLQSLARNPLADPGLFGLSQGSMTTIMLLLVLVPGAPKVLIALAAVGGGLGVGLALILLVGGERSSGLAILLMGIAIETVLSSIAAMLLLYTPTQTSVALADWMAGSLFQASWPTIANFLPLFLASLAGIFLVGRALGVYDLGHQMAMSLGVSVGWSRPLILIFAVVLSSASVTAVGPLTFLGVLAPQIAAFVSPATGRARLYLSGLTGGILVIAADALARGPLRDMPMPIGLALTLIGVPLFIIALRLQALRRLQLH</sequence>
<dbReference type="PANTHER" id="PTHR30472:SF25">
    <property type="entry name" value="ABC TRANSPORTER PERMEASE PROTEIN MJ0876-RELATED"/>
    <property type="match status" value="1"/>
</dbReference>
<dbReference type="SUPFAM" id="SSF81345">
    <property type="entry name" value="ABC transporter involved in vitamin B12 uptake, BtuC"/>
    <property type="match status" value="1"/>
</dbReference>
<evidence type="ECO:0000256" key="6">
    <source>
        <dbReference type="ARBA" id="ARBA00022989"/>
    </source>
</evidence>
<dbReference type="EMBL" id="JAGGJU010000002">
    <property type="protein sequence ID" value="MBP1849568.1"/>
    <property type="molecule type" value="Genomic_DNA"/>
</dbReference>
<keyword evidence="6 8" id="KW-1133">Transmembrane helix</keyword>
<proteinExistence type="inferred from homology"/>
<keyword evidence="7 8" id="KW-0472">Membrane</keyword>
<feature type="transmembrane region" description="Helical" evidence="8">
    <location>
        <begin position="164"/>
        <end position="187"/>
    </location>
</feature>
<feature type="transmembrane region" description="Helical" evidence="8">
    <location>
        <begin position="327"/>
        <end position="345"/>
    </location>
</feature>
<evidence type="ECO:0000256" key="5">
    <source>
        <dbReference type="ARBA" id="ARBA00022692"/>
    </source>
</evidence>
<evidence type="ECO:0000256" key="8">
    <source>
        <dbReference type="SAM" id="Phobius"/>
    </source>
</evidence>
<protein>
    <submittedName>
        <fullName evidence="9">Iron complex transport system permease protein</fullName>
    </submittedName>
</protein>
<evidence type="ECO:0000313" key="10">
    <source>
        <dbReference type="Proteomes" id="UP000759443"/>
    </source>
</evidence>